<reference evidence="1 2" key="1">
    <citation type="submission" date="2020-07" db="EMBL/GenBank/DDBJ databases">
        <title>non toxigenic Corynebacterium sp. nov from a clinical source.</title>
        <authorList>
            <person name="Bernier A.-M."/>
            <person name="Bernard K."/>
        </authorList>
    </citation>
    <scope>NUCLEOTIDE SEQUENCE [LARGE SCALE GENOMIC DNA]</scope>
    <source>
        <strain evidence="2">NML 93-0612</strain>
    </source>
</reference>
<evidence type="ECO:0000313" key="2">
    <source>
        <dbReference type="Proteomes" id="UP000515570"/>
    </source>
</evidence>
<accession>A0A7G5FES3</accession>
<dbReference type="InterPro" id="IPR036390">
    <property type="entry name" value="WH_DNA-bd_sf"/>
</dbReference>
<keyword evidence="2" id="KW-1185">Reference proteome</keyword>
<dbReference type="AlphaFoldDB" id="A0A7G5FES3"/>
<dbReference type="Gene3D" id="1.10.10.10">
    <property type="entry name" value="Winged helix-like DNA-binding domain superfamily/Winged helix DNA-binding domain"/>
    <property type="match status" value="1"/>
</dbReference>
<dbReference type="InterPro" id="IPR011991">
    <property type="entry name" value="ArsR-like_HTH"/>
</dbReference>
<dbReference type="EMBL" id="CP059833">
    <property type="protein sequence ID" value="QMV85114.1"/>
    <property type="molecule type" value="Genomic_DNA"/>
</dbReference>
<dbReference type="RefSeq" id="WP_182385920.1">
    <property type="nucleotide sequence ID" value="NZ_CP059833.1"/>
</dbReference>
<name>A0A7G5FES3_9CORY</name>
<sequence length="143" mass="15880">MEIEAKLAELEERIAKLEQQSPPTYEGGIVSFQGDVTVGSRQYSYEWARPTQFLTDEIFHSAMERVSALAHPIRHALLRRLLDAPAPVTELVAEGLASSGAAYHHLTALQAAGWVRKRDNLFEIPPARVVPLLTIIAASEDHR</sequence>
<dbReference type="Proteomes" id="UP000515570">
    <property type="component" value="Chromosome"/>
</dbReference>
<dbReference type="CDD" id="cd00090">
    <property type="entry name" value="HTH_ARSR"/>
    <property type="match status" value="1"/>
</dbReference>
<protein>
    <submittedName>
        <fullName evidence="1">Winged helix-turn-helix transcriptional regulator</fullName>
    </submittedName>
</protein>
<dbReference type="InterPro" id="IPR036388">
    <property type="entry name" value="WH-like_DNA-bd_sf"/>
</dbReference>
<gene>
    <name evidence="1" type="ORF">HW450_12440</name>
</gene>
<proteinExistence type="predicted"/>
<organism evidence="1 2">
    <name type="scientific">Corynebacterium hindlerae</name>
    <dbReference type="NCBI Taxonomy" id="699041"/>
    <lineage>
        <taxon>Bacteria</taxon>
        <taxon>Bacillati</taxon>
        <taxon>Actinomycetota</taxon>
        <taxon>Actinomycetes</taxon>
        <taxon>Mycobacteriales</taxon>
        <taxon>Corynebacteriaceae</taxon>
        <taxon>Corynebacterium</taxon>
    </lineage>
</organism>
<dbReference type="SUPFAM" id="SSF46785">
    <property type="entry name" value="Winged helix' DNA-binding domain"/>
    <property type="match status" value="1"/>
</dbReference>
<evidence type="ECO:0000313" key="1">
    <source>
        <dbReference type="EMBL" id="QMV85114.1"/>
    </source>
</evidence>